<evidence type="ECO:0008006" key="9">
    <source>
        <dbReference type="Google" id="ProtNLM"/>
    </source>
</evidence>
<evidence type="ECO:0000256" key="1">
    <source>
        <dbReference type="ARBA" id="ARBA00005854"/>
    </source>
</evidence>
<dbReference type="FunCoup" id="A0A165RBX3">
    <property type="interactions" value="335"/>
</dbReference>
<dbReference type="Pfam" id="PF00389">
    <property type="entry name" value="2-Hacid_dh"/>
    <property type="match status" value="1"/>
</dbReference>
<evidence type="ECO:0000256" key="4">
    <source>
        <dbReference type="RuleBase" id="RU003719"/>
    </source>
</evidence>
<dbReference type="GO" id="GO:0030267">
    <property type="term" value="F:glyoxylate reductase (NADPH) activity"/>
    <property type="evidence" value="ECO:0007669"/>
    <property type="project" value="TreeGrafter"/>
</dbReference>
<protein>
    <recommendedName>
        <fullName evidence="9">2-hydroxyacid dehydrogenase</fullName>
    </recommendedName>
</protein>
<dbReference type="InterPro" id="IPR029753">
    <property type="entry name" value="D-isomer_DH_CS"/>
</dbReference>
<dbReference type="InterPro" id="IPR006139">
    <property type="entry name" value="D-isomer_2_OHA_DH_cat_dom"/>
</dbReference>
<dbReference type="PROSITE" id="PS00065">
    <property type="entry name" value="D_2_HYDROXYACID_DH_1"/>
    <property type="match status" value="1"/>
</dbReference>
<dbReference type="GO" id="GO:0016618">
    <property type="term" value="F:hydroxypyruvate reductase [NAD(P)H] activity"/>
    <property type="evidence" value="ECO:0007669"/>
    <property type="project" value="TreeGrafter"/>
</dbReference>
<dbReference type="InterPro" id="IPR036291">
    <property type="entry name" value="NAD(P)-bd_dom_sf"/>
</dbReference>
<feature type="domain" description="D-isomer specific 2-hydroxyacid dehydrogenase catalytic" evidence="5">
    <location>
        <begin position="93"/>
        <end position="354"/>
    </location>
</feature>
<accession>A0A165RBX3</accession>
<feature type="domain" description="D-isomer specific 2-hydroxyacid dehydrogenase NAD-binding" evidence="6">
    <location>
        <begin position="148"/>
        <end position="324"/>
    </location>
</feature>
<dbReference type="GO" id="GO:0051287">
    <property type="term" value="F:NAD binding"/>
    <property type="evidence" value="ECO:0007669"/>
    <property type="project" value="InterPro"/>
</dbReference>
<evidence type="ECO:0000259" key="5">
    <source>
        <dbReference type="Pfam" id="PF00389"/>
    </source>
</evidence>
<dbReference type="OrthoDB" id="9991913at2759"/>
<name>A0A165RBX3_9AGAM</name>
<keyword evidence="3" id="KW-0520">NAD</keyword>
<evidence type="ECO:0000313" key="8">
    <source>
        <dbReference type="Proteomes" id="UP000076761"/>
    </source>
</evidence>
<reference evidence="7 8" key="1">
    <citation type="journal article" date="2016" name="Mol. Biol. Evol.">
        <title>Comparative Genomics of Early-Diverging Mushroom-Forming Fungi Provides Insights into the Origins of Lignocellulose Decay Capabilities.</title>
        <authorList>
            <person name="Nagy L.G."/>
            <person name="Riley R."/>
            <person name="Tritt A."/>
            <person name="Adam C."/>
            <person name="Daum C."/>
            <person name="Floudas D."/>
            <person name="Sun H."/>
            <person name="Yadav J.S."/>
            <person name="Pangilinan J."/>
            <person name="Larsson K.H."/>
            <person name="Matsuura K."/>
            <person name="Barry K."/>
            <person name="Labutti K."/>
            <person name="Kuo R."/>
            <person name="Ohm R.A."/>
            <person name="Bhattacharya S.S."/>
            <person name="Shirouzu T."/>
            <person name="Yoshinaga Y."/>
            <person name="Martin F.M."/>
            <person name="Grigoriev I.V."/>
            <person name="Hibbett D.S."/>
        </authorList>
    </citation>
    <scope>NUCLEOTIDE SEQUENCE [LARGE SCALE GENOMIC DNA]</scope>
    <source>
        <strain evidence="7 8">HHB14362 ss-1</strain>
    </source>
</reference>
<dbReference type="SUPFAM" id="SSF51735">
    <property type="entry name" value="NAD(P)-binding Rossmann-fold domains"/>
    <property type="match status" value="1"/>
</dbReference>
<evidence type="ECO:0000313" key="7">
    <source>
        <dbReference type="EMBL" id="KZT23593.1"/>
    </source>
</evidence>
<dbReference type="EMBL" id="KV425584">
    <property type="protein sequence ID" value="KZT23593.1"/>
    <property type="molecule type" value="Genomic_DNA"/>
</dbReference>
<keyword evidence="8" id="KW-1185">Reference proteome</keyword>
<comment type="similarity">
    <text evidence="1 4">Belongs to the D-isomer specific 2-hydroxyacid dehydrogenase family.</text>
</comment>
<proteinExistence type="inferred from homology"/>
<evidence type="ECO:0000256" key="3">
    <source>
        <dbReference type="ARBA" id="ARBA00023027"/>
    </source>
</evidence>
<dbReference type="InterPro" id="IPR006140">
    <property type="entry name" value="D-isomer_DH_NAD-bd"/>
</dbReference>
<dbReference type="InterPro" id="IPR050223">
    <property type="entry name" value="D-isomer_2-hydroxyacid_DH"/>
</dbReference>
<dbReference type="GO" id="GO:0005829">
    <property type="term" value="C:cytosol"/>
    <property type="evidence" value="ECO:0007669"/>
    <property type="project" value="TreeGrafter"/>
</dbReference>
<dbReference type="AlphaFoldDB" id="A0A165RBX3"/>
<dbReference type="PANTHER" id="PTHR10996">
    <property type="entry name" value="2-HYDROXYACID DEHYDROGENASE-RELATED"/>
    <property type="match status" value="1"/>
</dbReference>
<dbReference type="Gene3D" id="3.40.50.720">
    <property type="entry name" value="NAD(P)-binding Rossmann-like Domain"/>
    <property type="match status" value="2"/>
</dbReference>
<keyword evidence="2 4" id="KW-0560">Oxidoreductase</keyword>
<dbReference type="FunFam" id="3.40.50.720:FF:000203">
    <property type="entry name" value="D-3-phosphoglycerate dehydrogenase (SerA)"/>
    <property type="match status" value="1"/>
</dbReference>
<dbReference type="STRING" id="1314782.A0A165RBX3"/>
<evidence type="ECO:0000256" key="2">
    <source>
        <dbReference type="ARBA" id="ARBA00023002"/>
    </source>
</evidence>
<organism evidence="7 8">
    <name type="scientific">Neolentinus lepideus HHB14362 ss-1</name>
    <dbReference type="NCBI Taxonomy" id="1314782"/>
    <lineage>
        <taxon>Eukaryota</taxon>
        <taxon>Fungi</taxon>
        <taxon>Dikarya</taxon>
        <taxon>Basidiomycota</taxon>
        <taxon>Agaricomycotina</taxon>
        <taxon>Agaricomycetes</taxon>
        <taxon>Gloeophyllales</taxon>
        <taxon>Gloeophyllaceae</taxon>
        <taxon>Neolentinus</taxon>
    </lineage>
</organism>
<dbReference type="InterPro" id="IPR029752">
    <property type="entry name" value="D-isomer_DH_CS1"/>
</dbReference>
<dbReference type="Pfam" id="PF02826">
    <property type="entry name" value="2-Hacid_dh_C"/>
    <property type="match status" value="1"/>
</dbReference>
<dbReference type="InParanoid" id="A0A165RBX3"/>
<dbReference type="SUPFAM" id="SSF52283">
    <property type="entry name" value="Formate/glycerate dehydrogenase catalytic domain-like"/>
    <property type="match status" value="1"/>
</dbReference>
<dbReference type="PROSITE" id="PS00671">
    <property type="entry name" value="D_2_HYDROXYACID_DH_3"/>
    <property type="match status" value="1"/>
</dbReference>
<dbReference type="Proteomes" id="UP000076761">
    <property type="component" value="Unassembled WGS sequence"/>
</dbReference>
<sequence length="359" mass="39664">MQARLAAISRSFSAGSITSTARPYSTMGKRVMICGDLVWANEEAKQMFSGIAEIVRMDSPSRADFLAGFKPGGKYEGVEGVYRHNVSADRIGIFDKEIINGISGTVKWIAHNGAGYDQIDVHECKAKGIYVSNTPGAVDDATATTGLYLMISALRKYAAAERSLRAGNWKRSHKAGNAADLEEKTLAILGLGGIGLRMAEYARPFRMRVLYHNRRMREDAPEWCEYFGPERLDEMLAQTDVLSVHVPLKKETVGLVDEAMIRKLKKGAIIVNTARGKVIDEAAMIRALEDGHLSSVGLDVFPDEPEVNPRLLEFPNITLLPHMGTETRDSQKKMEIRALSNIRDYFTKGKGQDIVPEMA</sequence>
<dbReference type="PANTHER" id="PTHR10996:SF257">
    <property type="entry name" value="GLYOXYLATE REDUCTASE 1"/>
    <property type="match status" value="1"/>
</dbReference>
<evidence type="ECO:0000259" key="6">
    <source>
        <dbReference type="Pfam" id="PF02826"/>
    </source>
</evidence>
<dbReference type="CDD" id="cd12168">
    <property type="entry name" value="Mand_dh_like"/>
    <property type="match status" value="1"/>
</dbReference>
<gene>
    <name evidence="7" type="ORF">NEOLEDRAFT_1136392</name>
</gene>